<keyword evidence="3" id="KW-1185">Reference proteome</keyword>
<dbReference type="InterPro" id="IPR008517">
    <property type="entry name" value="GNA1162-like"/>
</dbReference>
<dbReference type="Pfam" id="PF05643">
    <property type="entry name" value="GNA1162-like"/>
    <property type="match status" value="1"/>
</dbReference>
<evidence type="ECO:0000313" key="2">
    <source>
        <dbReference type="EMBL" id="MBU4681067.1"/>
    </source>
</evidence>
<dbReference type="EMBL" id="JAGRYU010000005">
    <property type="protein sequence ID" value="MBU4681067.1"/>
    <property type="molecule type" value="Genomic_DNA"/>
</dbReference>
<evidence type="ECO:0000256" key="1">
    <source>
        <dbReference type="SAM" id="SignalP"/>
    </source>
</evidence>
<feature type="signal peptide" evidence="1">
    <location>
        <begin position="1"/>
        <end position="22"/>
    </location>
</feature>
<evidence type="ECO:0000313" key="3">
    <source>
        <dbReference type="Proteomes" id="UP000686327"/>
    </source>
</evidence>
<keyword evidence="1" id="KW-0732">Signal</keyword>
<gene>
    <name evidence="2" type="ORF">KC222_03455</name>
</gene>
<dbReference type="Proteomes" id="UP000686327">
    <property type="component" value="Unassembled WGS sequence"/>
</dbReference>
<comment type="caution">
    <text evidence="2">The sequence shown here is derived from an EMBL/GenBank/DDBJ whole genome shotgun (WGS) entry which is preliminary data.</text>
</comment>
<dbReference type="PROSITE" id="PS51257">
    <property type="entry name" value="PROKAR_LIPOPROTEIN"/>
    <property type="match status" value="1"/>
</dbReference>
<name>A0ABS6DD01_9ENTR</name>
<organism evidence="2 3">
    <name type="scientific">Cedecea davisae</name>
    <dbReference type="NCBI Taxonomy" id="158484"/>
    <lineage>
        <taxon>Bacteria</taxon>
        <taxon>Pseudomonadati</taxon>
        <taxon>Pseudomonadota</taxon>
        <taxon>Gammaproteobacteria</taxon>
        <taxon>Enterobacterales</taxon>
        <taxon>Enterobacteriaceae</taxon>
        <taxon>Cedecea</taxon>
    </lineage>
</organism>
<dbReference type="RefSeq" id="WP_216374640.1">
    <property type="nucleotide sequence ID" value="NZ_JAGRYT010000007.1"/>
</dbReference>
<sequence length="223" mass="23427">MKSLLALFAVASALVLSGCAQNSNAPKTDYSAFKQSKPRSILVLTPKNASPEINAGHSFLSEVTMPLAESGYYVFPVAVVEETFKQNGVSNANDINAIPVKKLHDIFGADAVLYLNVTDYGTSYQVINSSTRVTADARLVDLRSGKELWKKSATASSDEGNNNSGNNSLLGILITVAVTQIANTATDKSHDVAGVTSARLLSAGGGNGLLYGPRSPEYGKTAL</sequence>
<feature type="chain" id="PRO_5046151372" evidence="1">
    <location>
        <begin position="23"/>
        <end position="223"/>
    </location>
</feature>
<accession>A0ABS6DD01</accession>
<proteinExistence type="predicted"/>
<reference evidence="3" key="1">
    <citation type="submission" date="2023-07" db="EMBL/GenBank/DDBJ databases">
        <title>Cedecea davisae an AmpC producer and its therapeutic implications.</title>
        <authorList>
            <person name="Notter J."/>
        </authorList>
    </citation>
    <scope>NUCLEOTIDE SEQUENCE [LARGE SCALE GENOMIC DNA]</scope>
    <source>
        <strain evidence="3">1</strain>
    </source>
</reference>
<protein>
    <submittedName>
        <fullName evidence="2">DUF799 domain-containing protein</fullName>
    </submittedName>
</protein>